<gene>
    <name evidence="3" type="ORF">AVEN_169547_1</name>
    <name evidence="2" type="ORF">AVEN_207030_1</name>
</gene>
<dbReference type="AlphaFoldDB" id="A0A4Y2AEW0"/>
<evidence type="ECO:0000313" key="3">
    <source>
        <dbReference type="EMBL" id="GBL78157.1"/>
    </source>
</evidence>
<comment type="caution">
    <text evidence="3">The sequence shown here is derived from an EMBL/GenBank/DDBJ whole genome shotgun (WGS) entry which is preliminary data.</text>
</comment>
<name>A0A4Y2AEW0_ARAVE</name>
<organism evidence="3 4">
    <name type="scientific">Araneus ventricosus</name>
    <name type="common">Orbweaver spider</name>
    <name type="synonym">Epeira ventricosa</name>
    <dbReference type="NCBI Taxonomy" id="182803"/>
    <lineage>
        <taxon>Eukaryota</taxon>
        <taxon>Metazoa</taxon>
        <taxon>Ecdysozoa</taxon>
        <taxon>Arthropoda</taxon>
        <taxon>Chelicerata</taxon>
        <taxon>Arachnida</taxon>
        <taxon>Araneae</taxon>
        <taxon>Araneomorphae</taxon>
        <taxon>Entelegynae</taxon>
        <taxon>Araneoidea</taxon>
        <taxon>Araneidae</taxon>
        <taxon>Araneus</taxon>
    </lineage>
</organism>
<feature type="region of interest" description="Disordered" evidence="1">
    <location>
        <begin position="17"/>
        <end position="47"/>
    </location>
</feature>
<dbReference type="EMBL" id="BGPR01079692">
    <property type="protein sequence ID" value="GBL75578.1"/>
    <property type="molecule type" value="Genomic_DNA"/>
</dbReference>
<feature type="non-terminal residue" evidence="3">
    <location>
        <position position="1"/>
    </location>
</feature>
<protein>
    <submittedName>
        <fullName evidence="3">Uncharacterized protein</fullName>
    </submittedName>
</protein>
<dbReference type="EMBL" id="BGPR01080307">
    <property type="protein sequence ID" value="GBL78157.1"/>
    <property type="molecule type" value="Genomic_DNA"/>
</dbReference>
<proteinExistence type="predicted"/>
<evidence type="ECO:0000313" key="4">
    <source>
        <dbReference type="Proteomes" id="UP000499080"/>
    </source>
</evidence>
<dbReference type="Proteomes" id="UP000499080">
    <property type="component" value="Unassembled WGS sequence"/>
</dbReference>
<reference evidence="3 4" key="1">
    <citation type="journal article" date="2019" name="Sci. Rep.">
        <title>Orb-weaving spider Araneus ventricosus genome elucidates the spidroin gene catalogue.</title>
        <authorList>
            <person name="Kono N."/>
            <person name="Nakamura H."/>
            <person name="Ohtoshi R."/>
            <person name="Moran D.A.P."/>
            <person name="Shinohara A."/>
            <person name="Yoshida Y."/>
            <person name="Fujiwara M."/>
            <person name="Mori M."/>
            <person name="Tomita M."/>
            <person name="Arakawa K."/>
        </authorList>
    </citation>
    <scope>NUCLEOTIDE SEQUENCE [LARGE SCALE GENOMIC DNA]</scope>
</reference>
<keyword evidence="4" id="KW-1185">Reference proteome</keyword>
<evidence type="ECO:0000256" key="1">
    <source>
        <dbReference type="SAM" id="MobiDB-lite"/>
    </source>
</evidence>
<sequence length="47" mass="5305">KTGSPALPWHLGLLNDRHRSNSSTEARDLVAITSHDQTPPTECMYYH</sequence>
<evidence type="ECO:0000313" key="2">
    <source>
        <dbReference type="EMBL" id="GBL75578.1"/>
    </source>
</evidence>
<accession>A0A4Y2AEW0</accession>